<dbReference type="InterPro" id="IPR045336">
    <property type="entry name" value="MmgE_PrpD_N"/>
</dbReference>
<comment type="caution">
    <text evidence="4">The sequence shown here is derived from an EMBL/GenBank/DDBJ whole genome shotgun (WGS) entry which is preliminary data.</text>
</comment>
<feature type="domain" description="MmgE/PrpD C-terminal" evidence="3">
    <location>
        <begin position="287"/>
        <end position="443"/>
    </location>
</feature>
<dbReference type="InterPro" id="IPR045337">
    <property type="entry name" value="MmgE_PrpD_C"/>
</dbReference>
<evidence type="ECO:0000259" key="2">
    <source>
        <dbReference type="Pfam" id="PF03972"/>
    </source>
</evidence>
<accession>A0A225MHB6</accession>
<sequence length="473" mass="50539">MRLSNMAHALKTQTALSEQTASTLSQTLARHVSATAFDALPAQAVAAAKRLILDTMAVAWAGSDATGIEAVKNTLASSGQPSGGPACTLWGTGETAPMQEAAFLNSAAAAALDFDSLHLEALVHSQVVTLPALWALAEHFHLSGKQLLTALVLADDINCRLGLSAQGHDGWFFTSIFGVFGAASASAKLLGLGEAGIAHALGAALFQVSGTQQSMQEKSLTKRFMAAFAAKGGLFCALLARAGVTAPAMPFEGKFGLFTLYQQCDPAVLLDGLGARYENSRITIKKYPSCGCSHALTEAALLLVERHDIRPADVAVIRVRISEFMNRMVGGEFDPQRNGAQVTGQFSAQYAVACVLFRRRFALEDIQPANVTEQDVAACARSVRVEIDPDNTGQIAPAEVIFEMRSGRRLSEKVEFFPGGTSGQIAQSTLHDKVYDCMRQGIQPWSRDRIGRFIDRVQGLEAVCDMADLFKDL</sequence>
<comment type="similarity">
    <text evidence="1">Belongs to the PrpD family.</text>
</comment>
<keyword evidence="5" id="KW-1185">Reference proteome</keyword>
<dbReference type="PANTHER" id="PTHR16943:SF8">
    <property type="entry name" value="2-METHYLCITRATE DEHYDRATASE"/>
    <property type="match status" value="1"/>
</dbReference>
<dbReference type="Pfam" id="PF03972">
    <property type="entry name" value="MmgE_PrpD_N"/>
    <property type="match status" value="1"/>
</dbReference>
<evidence type="ECO:0000313" key="4">
    <source>
        <dbReference type="EMBL" id="OWT58319.1"/>
    </source>
</evidence>
<dbReference type="InterPro" id="IPR005656">
    <property type="entry name" value="MmgE_PrpD"/>
</dbReference>
<proteinExistence type="inferred from homology"/>
<evidence type="ECO:0000256" key="1">
    <source>
        <dbReference type="ARBA" id="ARBA00006174"/>
    </source>
</evidence>
<dbReference type="Proteomes" id="UP000214603">
    <property type="component" value="Unassembled WGS sequence"/>
</dbReference>
<feature type="domain" description="MmgE/PrpD N-terminal" evidence="2">
    <location>
        <begin position="26"/>
        <end position="261"/>
    </location>
</feature>
<dbReference type="Gene3D" id="1.10.4100.10">
    <property type="entry name" value="2-methylcitrate dehydratase PrpD"/>
    <property type="match status" value="1"/>
</dbReference>
<evidence type="ECO:0000259" key="3">
    <source>
        <dbReference type="Pfam" id="PF19305"/>
    </source>
</evidence>
<dbReference type="InterPro" id="IPR042188">
    <property type="entry name" value="MmgE/PrpD_sf_2"/>
</dbReference>
<dbReference type="InterPro" id="IPR042183">
    <property type="entry name" value="MmgE/PrpD_sf_1"/>
</dbReference>
<dbReference type="GO" id="GO:0016829">
    <property type="term" value="F:lyase activity"/>
    <property type="evidence" value="ECO:0007669"/>
    <property type="project" value="InterPro"/>
</dbReference>
<evidence type="ECO:0008006" key="6">
    <source>
        <dbReference type="Google" id="ProtNLM"/>
    </source>
</evidence>
<name>A0A225MHB6_9BURK</name>
<dbReference type="InterPro" id="IPR036148">
    <property type="entry name" value="MmgE/PrpD_sf"/>
</dbReference>
<dbReference type="SUPFAM" id="SSF103378">
    <property type="entry name" value="2-methylcitrate dehydratase PrpD"/>
    <property type="match status" value="1"/>
</dbReference>
<dbReference type="Gene3D" id="3.30.1330.120">
    <property type="entry name" value="2-methylcitrate dehydratase PrpD"/>
    <property type="match status" value="1"/>
</dbReference>
<organism evidence="4 5">
    <name type="scientific">Candidimonas nitroreducens</name>
    <dbReference type="NCBI Taxonomy" id="683354"/>
    <lineage>
        <taxon>Bacteria</taxon>
        <taxon>Pseudomonadati</taxon>
        <taxon>Pseudomonadota</taxon>
        <taxon>Betaproteobacteria</taxon>
        <taxon>Burkholderiales</taxon>
        <taxon>Alcaligenaceae</taxon>
        <taxon>Candidimonas</taxon>
    </lineage>
</organism>
<dbReference type="PANTHER" id="PTHR16943">
    <property type="entry name" value="2-METHYLCITRATE DEHYDRATASE-RELATED"/>
    <property type="match status" value="1"/>
</dbReference>
<reference evidence="5" key="1">
    <citation type="submission" date="2017-06" db="EMBL/GenBank/DDBJ databases">
        <title>Herbaspirillum phytohormonus sp. nov., isolated from the root nodule of Robinia pseudoacacia in lead-zinc mine.</title>
        <authorList>
            <person name="Fan M."/>
            <person name="Lin Y."/>
        </authorList>
    </citation>
    <scope>NUCLEOTIDE SEQUENCE [LARGE SCALE GENOMIC DNA]</scope>
    <source>
        <strain evidence="5">SC-089</strain>
    </source>
</reference>
<protein>
    <recommendedName>
        <fullName evidence="6">MmgE/PrpD family protein</fullName>
    </recommendedName>
</protein>
<dbReference type="AlphaFoldDB" id="A0A225MHB6"/>
<gene>
    <name evidence="4" type="ORF">CEY11_15150</name>
</gene>
<evidence type="ECO:0000313" key="5">
    <source>
        <dbReference type="Proteomes" id="UP000214603"/>
    </source>
</evidence>
<dbReference type="Pfam" id="PF19305">
    <property type="entry name" value="MmgE_PrpD_C"/>
    <property type="match status" value="1"/>
</dbReference>
<dbReference type="EMBL" id="NJIH01000008">
    <property type="protein sequence ID" value="OWT58319.1"/>
    <property type="molecule type" value="Genomic_DNA"/>
</dbReference>